<proteinExistence type="predicted"/>
<dbReference type="Gene3D" id="3.40.50.10140">
    <property type="entry name" value="Toll/interleukin-1 receptor homology (TIR) domain"/>
    <property type="match status" value="1"/>
</dbReference>
<dbReference type="Proteomes" id="UP000067111">
    <property type="component" value="Unassembled WGS sequence"/>
</dbReference>
<gene>
    <name evidence="2" type="ORF">AWV77_22435</name>
</gene>
<dbReference type="AlphaFoldDB" id="A0A0X7JZ07"/>
<dbReference type="OrthoDB" id="344630at2"/>
<evidence type="ECO:0000313" key="2">
    <source>
        <dbReference type="EMBL" id="KWU48673.1"/>
    </source>
</evidence>
<protein>
    <recommendedName>
        <fullName evidence="1">TIR domain-containing protein</fullName>
    </recommendedName>
</protein>
<feature type="domain" description="TIR" evidence="1">
    <location>
        <begin position="136"/>
        <end position="264"/>
    </location>
</feature>
<dbReference type="Pfam" id="PF13676">
    <property type="entry name" value="TIR_2"/>
    <property type="match status" value="1"/>
</dbReference>
<dbReference type="PROSITE" id="PS50104">
    <property type="entry name" value="TIR"/>
    <property type="match status" value="1"/>
</dbReference>
<reference evidence="3" key="1">
    <citation type="submission" date="2016-01" db="EMBL/GenBank/DDBJ databases">
        <authorList>
            <person name="Gamez R.M."/>
            <person name="Rodriguez F."/>
            <person name="Bernal J.F."/>
            <person name="Agarwala R."/>
            <person name="Landsman D."/>
            <person name="Marino-Ramirez L."/>
        </authorList>
    </citation>
    <scope>NUCLEOTIDE SEQUENCE [LARGE SCALE GENOMIC DNA]</scope>
    <source>
        <strain evidence="3">Ps006</strain>
    </source>
</reference>
<dbReference type="InterPro" id="IPR035897">
    <property type="entry name" value="Toll_tir_struct_dom_sf"/>
</dbReference>
<dbReference type="SUPFAM" id="SSF52200">
    <property type="entry name" value="Toll/Interleukin receptor TIR domain"/>
    <property type="match status" value="1"/>
</dbReference>
<sequence>MEDQAPLYCLALLGTVPGGQVEALKQEIAVRLEGLGLELGKDVSLFEGDLVHFKPAIDRCSAALCFSAQSGGNPHNEAAVGQLIKSRIPLIPVAICKDNFSAEFPGKLGGLNGLEMKAGLGSLAMALLEGASLLPKQRRVFLSYRRVESTNAALQLYAALSARQYDVFLDTHDILPGEHFQEVLWQRLCDSDVIVYLDTKEYFDSRWTKQEFAKATMRGLCVLRVGWPGVDSKAGQTACGEVRLSKESLNSLDQLVDAKLTEVMDMVEMLRTKSVAQRYSRLIGKLRNSIEEYDGEIVGYSVRRSVIVKIAGKKIVAYPEMGVPTSHALHEATLDFHMLPVAVVYNQAGIKDRKWRAHMEWLNESVTGQVRLISTDDACSEFIEWPETHNVA</sequence>
<dbReference type="EMBL" id="LRMR01000033">
    <property type="protein sequence ID" value="KWU48673.1"/>
    <property type="molecule type" value="Genomic_DNA"/>
</dbReference>
<dbReference type="InterPro" id="IPR000157">
    <property type="entry name" value="TIR_dom"/>
</dbReference>
<name>A0A0X7JZ07_9PSED</name>
<organism evidence="2 3">
    <name type="scientific">Pseudomonas palleroniana</name>
    <dbReference type="NCBI Taxonomy" id="191390"/>
    <lineage>
        <taxon>Bacteria</taxon>
        <taxon>Pseudomonadati</taxon>
        <taxon>Pseudomonadota</taxon>
        <taxon>Gammaproteobacteria</taxon>
        <taxon>Pseudomonadales</taxon>
        <taxon>Pseudomonadaceae</taxon>
        <taxon>Pseudomonas</taxon>
    </lineage>
</organism>
<dbReference type="GO" id="GO:0007165">
    <property type="term" value="P:signal transduction"/>
    <property type="evidence" value="ECO:0007669"/>
    <property type="project" value="InterPro"/>
</dbReference>
<evidence type="ECO:0000259" key="1">
    <source>
        <dbReference type="PROSITE" id="PS50104"/>
    </source>
</evidence>
<comment type="caution">
    <text evidence="2">The sequence shown here is derived from an EMBL/GenBank/DDBJ whole genome shotgun (WGS) entry which is preliminary data.</text>
</comment>
<accession>A0A0X7JZ07</accession>
<evidence type="ECO:0000313" key="3">
    <source>
        <dbReference type="Proteomes" id="UP000067111"/>
    </source>
</evidence>
<dbReference type="RefSeq" id="WP_060756367.1">
    <property type="nucleotide sequence ID" value="NZ_LRMR01000033.1"/>
</dbReference>